<evidence type="ECO:0000256" key="1">
    <source>
        <dbReference type="SAM" id="SignalP"/>
    </source>
</evidence>
<evidence type="ECO:0000313" key="3">
    <source>
        <dbReference type="EMBL" id="SUW64154.1"/>
    </source>
</evidence>
<reference evidence="3 4" key="1">
    <citation type="submission" date="2018-06" db="EMBL/GenBank/DDBJ databases">
        <authorList>
            <consortium name="Pathogen Informatics"/>
            <person name="Doyle S."/>
        </authorList>
    </citation>
    <scope>NUCLEOTIDE SEQUENCE [LARGE SCALE GENOMIC DNA]</scope>
    <source>
        <strain evidence="3 4">NCTC12119</strain>
    </source>
</reference>
<dbReference type="InterPro" id="IPR041238">
    <property type="entry name" value="Rap1a"/>
</dbReference>
<dbReference type="AlphaFoldDB" id="A0A381C8C7"/>
<gene>
    <name evidence="3" type="ORF">NCTC12119_02654</name>
</gene>
<keyword evidence="1" id="KW-0732">Signal</keyword>
<feature type="chain" id="PRO_5016607031" description="Rap1a immunity protein domain-containing protein" evidence="1">
    <location>
        <begin position="19"/>
        <end position="111"/>
    </location>
</feature>
<accession>A0A381C8C7</accession>
<organism evidence="3 4">
    <name type="scientific">Buttiauxella agrestis</name>
    <dbReference type="NCBI Taxonomy" id="82977"/>
    <lineage>
        <taxon>Bacteria</taxon>
        <taxon>Pseudomonadati</taxon>
        <taxon>Pseudomonadota</taxon>
        <taxon>Gammaproteobacteria</taxon>
        <taxon>Enterobacterales</taxon>
        <taxon>Enterobacteriaceae</taxon>
        <taxon>Buttiauxella</taxon>
    </lineage>
</organism>
<feature type="domain" description="Rap1a immunity protein" evidence="2">
    <location>
        <begin position="33"/>
        <end position="108"/>
    </location>
</feature>
<dbReference type="Pfam" id="PF18602">
    <property type="entry name" value="Rap1a"/>
    <property type="match status" value="1"/>
</dbReference>
<sequence>MKALVALVLIFSSAFVHATMREMQTGNDMLYNINQAKKGDSFTSMYISGYMRGISDYALIIGGICPPDGVDMDQYIDIVADYLNKNPINRNEPSSILAAVAMGKAFPCKKK</sequence>
<feature type="signal peptide" evidence="1">
    <location>
        <begin position="1"/>
        <end position="18"/>
    </location>
</feature>
<dbReference type="RefSeq" id="WP_115628946.1">
    <property type="nucleotide sequence ID" value="NZ_UIGI01000001.1"/>
</dbReference>
<dbReference type="Proteomes" id="UP000255528">
    <property type="component" value="Unassembled WGS sequence"/>
</dbReference>
<evidence type="ECO:0000259" key="2">
    <source>
        <dbReference type="Pfam" id="PF18602"/>
    </source>
</evidence>
<proteinExistence type="predicted"/>
<name>A0A381C8C7_9ENTR</name>
<protein>
    <recommendedName>
        <fullName evidence="2">Rap1a immunity protein domain-containing protein</fullName>
    </recommendedName>
</protein>
<dbReference type="Gene3D" id="1.10.890.40">
    <property type="match status" value="1"/>
</dbReference>
<evidence type="ECO:0000313" key="4">
    <source>
        <dbReference type="Proteomes" id="UP000255528"/>
    </source>
</evidence>
<dbReference type="EMBL" id="UIGI01000001">
    <property type="protein sequence ID" value="SUW64154.1"/>
    <property type="molecule type" value="Genomic_DNA"/>
</dbReference>